<feature type="transmembrane region" description="Helical" evidence="2">
    <location>
        <begin position="130"/>
        <end position="150"/>
    </location>
</feature>
<evidence type="ECO:0000313" key="4">
    <source>
        <dbReference type="Proteomes" id="UP000308092"/>
    </source>
</evidence>
<proteinExistence type="predicted"/>
<keyword evidence="2" id="KW-0812">Transmembrane</keyword>
<protein>
    <submittedName>
        <fullName evidence="3">Uncharacterized protein</fullName>
    </submittedName>
</protein>
<evidence type="ECO:0000313" key="3">
    <source>
        <dbReference type="EMBL" id="THC89013.1"/>
    </source>
</evidence>
<reference evidence="3 4" key="1">
    <citation type="submission" date="2019-03" db="EMBL/GenBank/DDBJ databases">
        <title>The genome sequence of a newly discovered highly antifungal drug resistant Aspergillus species, Aspergillus tanneri NIH 1004.</title>
        <authorList>
            <person name="Mounaud S."/>
            <person name="Singh I."/>
            <person name="Joardar V."/>
            <person name="Pakala S."/>
            <person name="Pakala S."/>
            <person name="Venepally P."/>
            <person name="Hoover J."/>
            <person name="Nierman W."/>
            <person name="Chung J."/>
            <person name="Losada L."/>
        </authorList>
    </citation>
    <scope>NUCLEOTIDE SEQUENCE [LARGE SCALE GENOMIC DNA]</scope>
    <source>
        <strain evidence="3 4">NIH1004</strain>
    </source>
</reference>
<dbReference type="Proteomes" id="UP000308092">
    <property type="component" value="Unassembled WGS sequence"/>
</dbReference>
<evidence type="ECO:0000256" key="2">
    <source>
        <dbReference type="SAM" id="Phobius"/>
    </source>
</evidence>
<feature type="compositionally biased region" description="Polar residues" evidence="1">
    <location>
        <begin position="8"/>
        <end position="35"/>
    </location>
</feature>
<dbReference type="STRING" id="1220188.A0A4S3J2J0"/>
<accession>A0A4S3J2J0</accession>
<dbReference type="EMBL" id="SOSA01000726">
    <property type="protein sequence ID" value="THC89013.1"/>
    <property type="molecule type" value="Genomic_DNA"/>
</dbReference>
<dbReference type="AlphaFoldDB" id="A0A4S3J2J0"/>
<evidence type="ECO:0000256" key="1">
    <source>
        <dbReference type="SAM" id="MobiDB-lite"/>
    </source>
</evidence>
<feature type="transmembrane region" description="Helical" evidence="2">
    <location>
        <begin position="76"/>
        <end position="94"/>
    </location>
</feature>
<gene>
    <name evidence="3" type="ORF">EYZ11_011543</name>
</gene>
<name>A0A4S3J2J0_9EURO</name>
<feature type="region of interest" description="Disordered" evidence="1">
    <location>
        <begin position="1"/>
        <end position="45"/>
    </location>
</feature>
<dbReference type="VEuPathDB" id="FungiDB:EYZ11_011543"/>
<keyword evidence="4" id="KW-1185">Reference proteome</keyword>
<keyword evidence="2" id="KW-0472">Membrane</keyword>
<organism evidence="3 4">
    <name type="scientific">Aspergillus tanneri</name>
    <dbReference type="NCBI Taxonomy" id="1220188"/>
    <lineage>
        <taxon>Eukaryota</taxon>
        <taxon>Fungi</taxon>
        <taxon>Dikarya</taxon>
        <taxon>Ascomycota</taxon>
        <taxon>Pezizomycotina</taxon>
        <taxon>Eurotiomycetes</taxon>
        <taxon>Eurotiomycetidae</taxon>
        <taxon>Eurotiales</taxon>
        <taxon>Aspergillaceae</taxon>
        <taxon>Aspergillus</taxon>
        <taxon>Aspergillus subgen. Circumdati</taxon>
    </lineage>
</organism>
<comment type="caution">
    <text evidence="3">The sequence shown here is derived from an EMBL/GenBank/DDBJ whole genome shotgun (WGS) entry which is preliminary data.</text>
</comment>
<keyword evidence="2" id="KW-1133">Transmembrane helix</keyword>
<sequence>MFPGYRFTGNSSTDAPITEPTPDTQNVSQKESTTEAPLPGTLSQGVCEIDIPPRTYRQKIDLVHYFKDGQTTRFQYFRRLFYVFVFPNIVLIGIQSSAAPRGLGIGTLSDWLVLILTPRNKGYKELEMRLWAFVLPIILVAVGYFISWWATAGAH</sequence>